<dbReference type="EMBL" id="FNGP01000003">
    <property type="protein sequence ID" value="SDL56787.1"/>
    <property type="molecule type" value="Genomic_DNA"/>
</dbReference>
<dbReference type="InterPro" id="IPR057326">
    <property type="entry name" value="KR_dom"/>
</dbReference>
<organism evidence="5 6">
    <name type="scientific">Tessaracoccus oleiagri</name>
    <dbReference type="NCBI Taxonomy" id="686624"/>
    <lineage>
        <taxon>Bacteria</taxon>
        <taxon>Bacillati</taxon>
        <taxon>Actinomycetota</taxon>
        <taxon>Actinomycetes</taxon>
        <taxon>Propionibacteriales</taxon>
        <taxon>Propionibacteriaceae</taxon>
        <taxon>Tessaracoccus</taxon>
    </lineage>
</organism>
<gene>
    <name evidence="5" type="ORF">SAMN04488242_2009</name>
</gene>
<dbReference type="PROSITE" id="PS00061">
    <property type="entry name" value="ADH_SHORT"/>
    <property type="match status" value="1"/>
</dbReference>
<dbReference type="SUPFAM" id="SSF51735">
    <property type="entry name" value="NAD(P)-binding Rossmann-fold domains"/>
    <property type="match status" value="1"/>
</dbReference>
<name>A0A1G9L506_9ACTN</name>
<dbReference type="RefSeq" id="WP_093251594.1">
    <property type="nucleotide sequence ID" value="NZ_FNGP01000003.1"/>
</dbReference>
<dbReference type="Pfam" id="PF00106">
    <property type="entry name" value="adh_short"/>
    <property type="match status" value="1"/>
</dbReference>
<dbReference type="OrthoDB" id="158573at2"/>
<proteinExistence type="inferred from homology"/>
<keyword evidence="6" id="KW-1185">Reference proteome</keyword>
<dbReference type="PANTHER" id="PTHR44196">
    <property type="entry name" value="DEHYDROGENASE/REDUCTASE SDR FAMILY MEMBER 7B"/>
    <property type="match status" value="1"/>
</dbReference>
<dbReference type="AlphaFoldDB" id="A0A1G9L506"/>
<reference evidence="5 6" key="1">
    <citation type="submission" date="2016-10" db="EMBL/GenBank/DDBJ databases">
        <authorList>
            <person name="de Groot N.N."/>
        </authorList>
    </citation>
    <scope>NUCLEOTIDE SEQUENCE [LARGE SCALE GENOMIC DNA]</scope>
    <source>
        <strain evidence="5 6">CGMCC 1.9159</strain>
    </source>
</reference>
<dbReference type="InterPro" id="IPR002347">
    <property type="entry name" value="SDR_fam"/>
</dbReference>
<dbReference type="Proteomes" id="UP000199475">
    <property type="component" value="Unassembled WGS sequence"/>
</dbReference>
<dbReference type="PANTHER" id="PTHR44196:SF1">
    <property type="entry name" value="DEHYDROGENASE_REDUCTASE SDR FAMILY MEMBER 7B"/>
    <property type="match status" value="1"/>
</dbReference>
<evidence type="ECO:0000259" key="4">
    <source>
        <dbReference type="SMART" id="SM00822"/>
    </source>
</evidence>
<comment type="similarity">
    <text evidence="1 3">Belongs to the short-chain dehydrogenases/reductases (SDR) family.</text>
</comment>
<dbReference type="InterPro" id="IPR020904">
    <property type="entry name" value="Sc_DH/Rdtase_CS"/>
</dbReference>
<dbReference type="Gene3D" id="3.40.50.720">
    <property type="entry name" value="NAD(P)-binding Rossmann-like Domain"/>
    <property type="match status" value="1"/>
</dbReference>
<evidence type="ECO:0000256" key="2">
    <source>
        <dbReference type="ARBA" id="ARBA00023002"/>
    </source>
</evidence>
<evidence type="ECO:0000256" key="3">
    <source>
        <dbReference type="RuleBase" id="RU000363"/>
    </source>
</evidence>
<dbReference type="NCBIfam" id="NF006073">
    <property type="entry name" value="PRK08219.1"/>
    <property type="match status" value="1"/>
</dbReference>
<evidence type="ECO:0000313" key="5">
    <source>
        <dbReference type="EMBL" id="SDL56787.1"/>
    </source>
</evidence>
<dbReference type="PRINTS" id="PR00081">
    <property type="entry name" value="GDHRDH"/>
</dbReference>
<dbReference type="PRINTS" id="PR00080">
    <property type="entry name" value="SDRFAMILY"/>
</dbReference>
<dbReference type="InterPro" id="IPR036291">
    <property type="entry name" value="NAD(P)-bd_dom_sf"/>
</dbReference>
<dbReference type="SMART" id="SM00822">
    <property type="entry name" value="PKS_KR"/>
    <property type="match status" value="1"/>
</dbReference>
<dbReference type="STRING" id="686624.SAMN04488242_2009"/>
<dbReference type="GO" id="GO:0016491">
    <property type="term" value="F:oxidoreductase activity"/>
    <property type="evidence" value="ECO:0007669"/>
    <property type="project" value="UniProtKB-KW"/>
</dbReference>
<protein>
    <submittedName>
        <fullName evidence="5">NADP-dependent 3-hydroxy acid dehydrogenase YdfG</fullName>
    </submittedName>
</protein>
<feature type="domain" description="Ketoreductase" evidence="4">
    <location>
        <begin position="3"/>
        <end position="176"/>
    </location>
</feature>
<keyword evidence="2" id="KW-0560">Oxidoreductase</keyword>
<sequence>MRPVALITGGSRGLGAAIARELVRTHRILVGGTNPRSVDAMVAELGDAEPFIADLRDDSALAHAAAGVERVDVLVHNAGVEMAKTVEESTRQDFREMFEVNVFAVAELTRLLLPKLRETRGHVLTINSGMGFRSTSRGALYSGTKFALRAFTDALREEERGRVRVTSIHPGRIDTDMQRAMMARDGREYQAELYIRPESVAATVRLAIDTSPEANIDELQIRPVTIT</sequence>
<evidence type="ECO:0000256" key="1">
    <source>
        <dbReference type="ARBA" id="ARBA00006484"/>
    </source>
</evidence>
<accession>A0A1G9L506</accession>
<evidence type="ECO:0000313" key="6">
    <source>
        <dbReference type="Proteomes" id="UP000199475"/>
    </source>
</evidence>
<dbReference type="GO" id="GO:0016020">
    <property type="term" value="C:membrane"/>
    <property type="evidence" value="ECO:0007669"/>
    <property type="project" value="TreeGrafter"/>
</dbReference>